<sequence length="360" mass="39426">MRILMVCPELPRADCPGSMAPCARQIESLRALGHAIDVVDMQGIPKLKYLQVIPRLRRLAKRAEVIHAHFGYCGWLARWAPLWSGSNAPLVISFMGDDLLGTPYNARGDLEWFSKLMVRANRRLATKADQIIVKSQQMADVLAPTDAHVIPNGVDTDVFRPLDRDDARRQLGLPADASIVLFPGSPDNPRKGHALAKAAVEAASGLLERRIELLPLWGVQHDQVALYMNACNAMLMTSLIEGSPNVVKEAMACNTAVIGVPVGDVHQLLDGVQGCERCPRDVDALAAAIVRVFGSRTVAARDAIVDRGLELTSVAHRITAVYENALAWSSFAPRKNAKPRLSRSEQRPSEPVSPQSYRTR</sequence>
<keyword evidence="4" id="KW-1185">Reference proteome</keyword>
<dbReference type="CDD" id="cd03801">
    <property type="entry name" value="GT4_PimA-like"/>
    <property type="match status" value="1"/>
</dbReference>
<evidence type="ECO:0000313" key="3">
    <source>
        <dbReference type="EMBL" id="QEG38977.1"/>
    </source>
</evidence>
<feature type="domain" description="Glycosyltransferase subfamily 4-like N-terminal" evidence="2">
    <location>
        <begin position="47"/>
        <end position="157"/>
    </location>
</feature>
<dbReference type="EMBL" id="CP042914">
    <property type="protein sequence ID" value="QEG38977.1"/>
    <property type="molecule type" value="Genomic_DNA"/>
</dbReference>
<dbReference type="Gene3D" id="3.40.50.2000">
    <property type="entry name" value="Glycogen Phosphorylase B"/>
    <property type="match status" value="2"/>
</dbReference>
<protein>
    <submittedName>
        <fullName evidence="3">Teichuronic acid biosynthesis glycosyltransferase TuaC</fullName>
        <ecNumber evidence="3">2.4.-.-</ecNumber>
    </submittedName>
</protein>
<reference evidence="3 4" key="1">
    <citation type="submission" date="2019-08" db="EMBL/GenBank/DDBJ databases">
        <title>Deep-cultivation of Planctomycetes and their phenomic and genomic characterization uncovers novel biology.</title>
        <authorList>
            <person name="Wiegand S."/>
            <person name="Jogler M."/>
            <person name="Boedeker C."/>
            <person name="Pinto D."/>
            <person name="Vollmers J."/>
            <person name="Rivas-Marin E."/>
            <person name="Kohn T."/>
            <person name="Peeters S.H."/>
            <person name="Heuer A."/>
            <person name="Rast P."/>
            <person name="Oberbeckmann S."/>
            <person name="Bunk B."/>
            <person name="Jeske O."/>
            <person name="Meyerdierks A."/>
            <person name="Storesund J.E."/>
            <person name="Kallscheuer N."/>
            <person name="Luecker S."/>
            <person name="Lage O.M."/>
            <person name="Pohl T."/>
            <person name="Merkel B.J."/>
            <person name="Hornburger P."/>
            <person name="Mueller R.-W."/>
            <person name="Bruemmer F."/>
            <person name="Labrenz M."/>
            <person name="Spormann A.M."/>
            <person name="Op den Camp H."/>
            <person name="Overmann J."/>
            <person name="Amann R."/>
            <person name="Jetten M.S.M."/>
            <person name="Mascher T."/>
            <person name="Medema M.H."/>
            <person name="Devos D.P."/>
            <person name="Kaster A.-K."/>
            <person name="Ovreas L."/>
            <person name="Rohde M."/>
            <person name="Galperin M.Y."/>
            <person name="Jogler C."/>
        </authorList>
    </citation>
    <scope>NUCLEOTIDE SEQUENCE [LARGE SCALE GENOMIC DNA]</scope>
    <source>
        <strain evidence="3 4">UC8</strain>
    </source>
</reference>
<dbReference type="OrthoDB" id="258796at2"/>
<gene>
    <name evidence="3" type="primary">tuaC</name>
    <name evidence="3" type="ORF">UC8_09380</name>
</gene>
<feature type="region of interest" description="Disordered" evidence="1">
    <location>
        <begin position="337"/>
        <end position="360"/>
    </location>
</feature>
<evidence type="ECO:0000259" key="2">
    <source>
        <dbReference type="Pfam" id="PF13439"/>
    </source>
</evidence>
<dbReference type="InterPro" id="IPR050194">
    <property type="entry name" value="Glycosyltransferase_grp1"/>
</dbReference>
<name>A0A5B9QIP6_9BACT</name>
<dbReference type="KEGG" id="rul:UC8_09380"/>
<keyword evidence="3" id="KW-0328">Glycosyltransferase</keyword>
<dbReference type="EC" id="2.4.-.-" evidence="3"/>
<dbReference type="AlphaFoldDB" id="A0A5B9QIP6"/>
<dbReference type="Pfam" id="PF13692">
    <property type="entry name" value="Glyco_trans_1_4"/>
    <property type="match status" value="1"/>
</dbReference>
<evidence type="ECO:0000256" key="1">
    <source>
        <dbReference type="SAM" id="MobiDB-lite"/>
    </source>
</evidence>
<dbReference type="InterPro" id="IPR028098">
    <property type="entry name" value="Glyco_trans_4-like_N"/>
</dbReference>
<organism evidence="3 4">
    <name type="scientific">Roseimaritima ulvae</name>
    <dbReference type="NCBI Taxonomy" id="980254"/>
    <lineage>
        <taxon>Bacteria</taxon>
        <taxon>Pseudomonadati</taxon>
        <taxon>Planctomycetota</taxon>
        <taxon>Planctomycetia</taxon>
        <taxon>Pirellulales</taxon>
        <taxon>Pirellulaceae</taxon>
        <taxon>Roseimaritima</taxon>
    </lineage>
</organism>
<dbReference type="RefSeq" id="WP_068140666.1">
    <property type="nucleotide sequence ID" value="NZ_CP042914.1"/>
</dbReference>
<evidence type="ECO:0000313" key="4">
    <source>
        <dbReference type="Proteomes" id="UP000325286"/>
    </source>
</evidence>
<dbReference type="SUPFAM" id="SSF53756">
    <property type="entry name" value="UDP-Glycosyltransferase/glycogen phosphorylase"/>
    <property type="match status" value="1"/>
</dbReference>
<dbReference type="Pfam" id="PF13439">
    <property type="entry name" value="Glyco_transf_4"/>
    <property type="match status" value="1"/>
</dbReference>
<accession>A0A5B9QIP6</accession>
<keyword evidence="3" id="KW-0808">Transferase</keyword>
<proteinExistence type="predicted"/>
<dbReference type="PANTHER" id="PTHR45947:SF15">
    <property type="entry name" value="TEICHURONIC ACID BIOSYNTHESIS GLYCOSYLTRANSFERASE TUAC-RELATED"/>
    <property type="match status" value="1"/>
</dbReference>
<dbReference type="Proteomes" id="UP000325286">
    <property type="component" value="Chromosome"/>
</dbReference>
<dbReference type="GO" id="GO:0016757">
    <property type="term" value="F:glycosyltransferase activity"/>
    <property type="evidence" value="ECO:0007669"/>
    <property type="project" value="UniProtKB-KW"/>
</dbReference>
<dbReference type="PANTHER" id="PTHR45947">
    <property type="entry name" value="SULFOQUINOVOSYL TRANSFERASE SQD2"/>
    <property type="match status" value="1"/>
</dbReference>